<evidence type="ECO:0000313" key="4">
    <source>
        <dbReference type="EMBL" id="COW68549.1"/>
    </source>
</evidence>
<dbReference type="EMBL" id="CHKL01000388">
    <property type="protein sequence ID" value="COW68549.1"/>
    <property type="molecule type" value="Genomic_DNA"/>
</dbReference>
<dbReference type="EMBL" id="CQQC01002232">
    <property type="protein sequence ID" value="CNW62815.1"/>
    <property type="molecule type" value="Genomic_DNA"/>
</dbReference>
<evidence type="ECO:0000313" key="7">
    <source>
        <dbReference type="Proteomes" id="UP000039217"/>
    </source>
</evidence>
<organism evidence="5 6">
    <name type="scientific">Mycobacterium tuberculosis</name>
    <dbReference type="NCBI Taxonomy" id="1773"/>
    <lineage>
        <taxon>Bacteria</taxon>
        <taxon>Bacillati</taxon>
        <taxon>Actinomycetota</taxon>
        <taxon>Actinomycetes</taxon>
        <taxon>Mycobacteriales</taxon>
        <taxon>Mycobacteriaceae</taxon>
        <taxon>Mycobacterium</taxon>
        <taxon>Mycobacterium tuberculosis complex</taxon>
    </lineage>
</organism>
<dbReference type="AlphaFoldDB" id="A0A0U0QSW2"/>
<evidence type="ECO:0000313" key="10">
    <source>
        <dbReference type="Proteomes" id="UP000048600"/>
    </source>
</evidence>
<accession>A0A0U0QSW2</accession>
<evidence type="ECO:0000313" key="3">
    <source>
        <dbReference type="EMBL" id="COW48974.1"/>
    </source>
</evidence>
<protein>
    <submittedName>
        <fullName evidence="5">Uncharacterized protein</fullName>
    </submittedName>
</protein>
<dbReference type="Proteomes" id="UP000039217">
    <property type="component" value="Unassembled WGS sequence"/>
</dbReference>
<evidence type="ECO:0000313" key="1">
    <source>
        <dbReference type="EMBL" id="CFE41228.1"/>
    </source>
</evidence>
<dbReference type="Proteomes" id="UP000048289">
    <property type="component" value="Unassembled WGS sequence"/>
</dbReference>
<name>A0A0U0QSW2_MYCTX</name>
<evidence type="ECO:0000313" key="9">
    <source>
        <dbReference type="Proteomes" id="UP000048289"/>
    </source>
</evidence>
<proteinExistence type="predicted"/>
<dbReference type="Proteomes" id="UP000048600">
    <property type="component" value="Unassembled WGS sequence"/>
</dbReference>
<evidence type="ECO:0000313" key="6">
    <source>
        <dbReference type="Proteomes" id="UP000038802"/>
    </source>
</evidence>
<dbReference type="EMBL" id="CSAJ01000373">
    <property type="protein sequence ID" value="COW48974.1"/>
    <property type="molecule type" value="Genomic_DNA"/>
</dbReference>
<evidence type="ECO:0000313" key="5">
    <source>
        <dbReference type="EMBL" id="COX64613.1"/>
    </source>
</evidence>
<evidence type="ECO:0000313" key="8">
    <source>
        <dbReference type="Proteomes" id="UP000044938"/>
    </source>
</evidence>
<dbReference type="Proteomes" id="UP000038802">
    <property type="component" value="Unassembled WGS sequence"/>
</dbReference>
<dbReference type="EMBL" id="CFOE01000408">
    <property type="protein sequence ID" value="CFE41228.1"/>
    <property type="molecule type" value="Genomic_DNA"/>
</dbReference>
<reference evidence="5" key="2">
    <citation type="submission" date="2015-03" db="EMBL/GenBank/DDBJ databases">
        <authorList>
            <person name="Murphy D."/>
        </authorList>
    </citation>
    <scope>NUCLEOTIDE SEQUENCE [LARGE SCALE GENOMIC DNA]</scope>
    <source>
        <strain evidence="5">K00500041</strain>
    </source>
</reference>
<dbReference type="Proteomes" id="UP000044938">
    <property type="component" value="Unassembled WGS sequence"/>
</dbReference>
<dbReference type="EMBL" id="CSAE01001456">
    <property type="protein sequence ID" value="COX64613.1"/>
    <property type="molecule type" value="Genomic_DNA"/>
</dbReference>
<sequence>MGCWAPDKISSCAARKAILSSKLGAIGRYATSPAFCRSTNGAIRSKLARTSALVITPWRSQLANNWLEIRSVARSSMSATSWMSGTFEQPTP</sequence>
<evidence type="ECO:0000313" key="2">
    <source>
        <dbReference type="EMBL" id="CNW62815.1"/>
    </source>
</evidence>
<gene>
    <name evidence="2" type="ORF">ERS007661_04152</name>
    <name evidence="1" type="ORF">ERS007681_02813</name>
    <name evidence="5" type="ORF">ERS007703_05389</name>
    <name evidence="3" type="ORF">ERS007720_02733</name>
    <name evidence="4" type="ORF">ERS007741_02945</name>
</gene>
<reference evidence="6 7" key="1">
    <citation type="submission" date="2015-03" db="EMBL/GenBank/DDBJ databases">
        <authorList>
            <consortium name="Pathogen Informatics"/>
        </authorList>
    </citation>
    <scope>NUCLEOTIDE SEQUENCE [LARGE SCALE GENOMIC DNA]</scope>
    <source>
        <strain evidence="2 7">D00501624</strain>
        <strain evidence="1 9">G09901357</strain>
        <strain evidence="6">K00500041</strain>
        <strain evidence="3 8">M09401471</strain>
        <strain evidence="4 10">P00601463</strain>
    </source>
</reference>